<dbReference type="Proteomes" id="UP000290287">
    <property type="component" value="Unassembled WGS sequence"/>
</dbReference>
<proteinExistence type="predicted"/>
<dbReference type="EMBL" id="PEIB01000002">
    <property type="protein sequence ID" value="RXJ74624.1"/>
    <property type="molecule type" value="Genomic_DNA"/>
</dbReference>
<accession>A0A4Q0YWI1</accession>
<dbReference type="RefSeq" id="WP_129121094.1">
    <property type="nucleotide sequence ID" value="NZ_PEIB01000002.1"/>
</dbReference>
<comment type="caution">
    <text evidence="1">The sequence shown here is derived from an EMBL/GenBank/DDBJ whole genome shotgun (WGS) entry which is preliminary data.</text>
</comment>
<dbReference type="AlphaFoldDB" id="A0A4Q0YWI1"/>
<evidence type="ECO:0000313" key="2">
    <source>
        <dbReference type="Proteomes" id="UP000290287"/>
    </source>
</evidence>
<dbReference type="OrthoDB" id="5918317at2"/>
<dbReference type="InterPro" id="IPR021700">
    <property type="entry name" value="DUF3283"/>
</dbReference>
<gene>
    <name evidence="1" type="ORF">CS022_03410</name>
</gene>
<keyword evidence="2" id="KW-1185">Reference proteome</keyword>
<organism evidence="1 2">
    <name type="scientific">Veronia nyctiphanis</name>
    <dbReference type="NCBI Taxonomy" id="1278244"/>
    <lineage>
        <taxon>Bacteria</taxon>
        <taxon>Pseudomonadati</taxon>
        <taxon>Pseudomonadota</taxon>
        <taxon>Gammaproteobacteria</taxon>
        <taxon>Vibrionales</taxon>
        <taxon>Vibrionaceae</taxon>
        <taxon>Veronia</taxon>
    </lineage>
</organism>
<protein>
    <submittedName>
        <fullName evidence="1">Pyridoxamine 5-phosphate oxidase</fullName>
    </submittedName>
</protein>
<dbReference type="Pfam" id="PF11686">
    <property type="entry name" value="DUF3283"/>
    <property type="match status" value="1"/>
</dbReference>
<name>A0A4Q0YWI1_9GAMM</name>
<evidence type="ECO:0000313" key="1">
    <source>
        <dbReference type="EMBL" id="RXJ74624.1"/>
    </source>
</evidence>
<sequence length="68" mass="7812">MSQNLALLPPDKKQFIEIDKQAAYAVWRIKNGMADNTLLSEELRTLKGMAQQEHFQNSVAKYQQIMGM</sequence>
<reference evidence="1 2" key="1">
    <citation type="submission" date="2017-10" db="EMBL/GenBank/DDBJ databases">
        <title>Nyctiphanis sp. nov., isolated from the stomach of the euphausiid Nyctiphanes simplex (Hansen, 1911) in the Gulf of California.</title>
        <authorList>
            <person name="Gomez-Gil B."/>
            <person name="Aguilar-Mendez M."/>
            <person name="Lopez-Cortes A."/>
            <person name="Gomez-Gutierrez J."/>
            <person name="Roque A."/>
            <person name="Lang E."/>
            <person name="Gonzalez-Castillo A."/>
        </authorList>
    </citation>
    <scope>NUCLEOTIDE SEQUENCE [LARGE SCALE GENOMIC DNA]</scope>
    <source>
        <strain evidence="1 2">CAIM 600</strain>
    </source>
</reference>